<proteinExistence type="predicted"/>
<dbReference type="RefSeq" id="WP_151861154.1">
    <property type="nucleotide sequence ID" value="NZ_WBZC01000026.1"/>
</dbReference>
<organism evidence="1 2">
    <name type="scientific">Alkaliphilus pronyensis</name>
    <dbReference type="NCBI Taxonomy" id="1482732"/>
    <lineage>
        <taxon>Bacteria</taxon>
        <taxon>Bacillati</taxon>
        <taxon>Bacillota</taxon>
        <taxon>Clostridia</taxon>
        <taxon>Peptostreptococcales</taxon>
        <taxon>Natronincolaceae</taxon>
        <taxon>Alkaliphilus</taxon>
    </lineage>
</organism>
<sequence length="101" mass="12150">MIRFKTKDEILNLYVSRYPELDAFALAQLEREYEHYLKLLKDCSTKEEANIVFDREIEINEGRFRRNKDIKGVESSPCKDFYQILANYGMIVFFRDNILKE</sequence>
<gene>
    <name evidence="1" type="ORF">F8154_08320</name>
</gene>
<keyword evidence="2" id="KW-1185">Reference proteome</keyword>
<reference evidence="1 2" key="1">
    <citation type="submission" date="2019-10" db="EMBL/GenBank/DDBJ databases">
        <title>Alkaliphilus serpentinus sp. nov. and Alkaliphilus pronyensis sp. nov., two novel anaerobic alkaliphilic species isolated from the serpentinized-hosted hydrothermal field of the Prony Bay (New Caledonia).</title>
        <authorList>
            <person name="Postec A."/>
        </authorList>
    </citation>
    <scope>NUCLEOTIDE SEQUENCE [LARGE SCALE GENOMIC DNA]</scope>
    <source>
        <strain evidence="1 2">LacV</strain>
    </source>
</reference>
<evidence type="ECO:0000313" key="2">
    <source>
        <dbReference type="Proteomes" id="UP000432715"/>
    </source>
</evidence>
<dbReference type="Proteomes" id="UP000432715">
    <property type="component" value="Unassembled WGS sequence"/>
</dbReference>
<dbReference type="EMBL" id="WBZC01000026">
    <property type="protein sequence ID" value="KAB3534720.1"/>
    <property type="molecule type" value="Genomic_DNA"/>
</dbReference>
<protein>
    <submittedName>
        <fullName evidence="1">Uncharacterized protein</fullName>
    </submittedName>
</protein>
<name>A0A6I0FB57_9FIRM</name>
<dbReference type="OrthoDB" id="1954408at2"/>
<evidence type="ECO:0000313" key="1">
    <source>
        <dbReference type="EMBL" id="KAB3534720.1"/>
    </source>
</evidence>
<dbReference type="AlphaFoldDB" id="A0A6I0FB57"/>
<comment type="caution">
    <text evidence="1">The sequence shown here is derived from an EMBL/GenBank/DDBJ whole genome shotgun (WGS) entry which is preliminary data.</text>
</comment>
<accession>A0A6I0FB57</accession>